<dbReference type="EMBL" id="LAZR01000386">
    <property type="protein sequence ID" value="KKN71294.1"/>
    <property type="molecule type" value="Genomic_DNA"/>
</dbReference>
<dbReference type="AlphaFoldDB" id="A0A0F9SWP6"/>
<comment type="caution">
    <text evidence="1">The sequence shown here is derived from an EMBL/GenBank/DDBJ whole genome shotgun (WGS) entry which is preliminary data.</text>
</comment>
<protein>
    <submittedName>
        <fullName evidence="1">Uncharacterized protein</fullName>
    </submittedName>
</protein>
<gene>
    <name evidence="1" type="ORF">LCGC14_0422040</name>
</gene>
<organism evidence="1">
    <name type="scientific">marine sediment metagenome</name>
    <dbReference type="NCBI Taxonomy" id="412755"/>
    <lineage>
        <taxon>unclassified sequences</taxon>
        <taxon>metagenomes</taxon>
        <taxon>ecological metagenomes</taxon>
    </lineage>
</organism>
<evidence type="ECO:0000313" key="1">
    <source>
        <dbReference type="EMBL" id="KKN71294.1"/>
    </source>
</evidence>
<name>A0A0F9SWP6_9ZZZZ</name>
<accession>A0A0F9SWP6</accession>
<reference evidence="1" key="1">
    <citation type="journal article" date="2015" name="Nature">
        <title>Complex archaea that bridge the gap between prokaryotes and eukaryotes.</title>
        <authorList>
            <person name="Spang A."/>
            <person name="Saw J.H."/>
            <person name="Jorgensen S.L."/>
            <person name="Zaremba-Niedzwiedzka K."/>
            <person name="Martijn J."/>
            <person name="Lind A.E."/>
            <person name="van Eijk R."/>
            <person name="Schleper C."/>
            <person name="Guy L."/>
            <person name="Ettema T.J."/>
        </authorList>
    </citation>
    <scope>NUCLEOTIDE SEQUENCE</scope>
</reference>
<sequence length="77" mass="8463">MKFYRLTGKTETKSPTDPGVAAVVGAVIADGLAHGEDSVSFSDVSKQLRHHDLSDTEIRRLLNLADKQGFIYEDDND</sequence>
<proteinExistence type="predicted"/>